<name>A0A9X1QID4_9SPHN</name>
<dbReference type="Pfam" id="PF13567">
    <property type="entry name" value="DUF4131"/>
    <property type="match status" value="1"/>
</dbReference>
<evidence type="ECO:0000256" key="5">
    <source>
        <dbReference type="ARBA" id="ARBA00023136"/>
    </source>
</evidence>
<dbReference type="GO" id="GO:0005886">
    <property type="term" value="C:plasma membrane"/>
    <property type="evidence" value="ECO:0007669"/>
    <property type="project" value="UniProtKB-SubCell"/>
</dbReference>
<comment type="caution">
    <text evidence="9">The sequence shown here is derived from an EMBL/GenBank/DDBJ whole genome shotgun (WGS) entry which is preliminary data.</text>
</comment>
<dbReference type="EMBL" id="JAKFGM010000001">
    <property type="protein sequence ID" value="MCF2513960.1"/>
    <property type="molecule type" value="Genomic_DNA"/>
</dbReference>
<keyword evidence="3 6" id="KW-0812">Transmembrane</keyword>
<feature type="transmembrane region" description="Helical" evidence="6">
    <location>
        <begin position="275"/>
        <end position="304"/>
    </location>
</feature>
<sequence>MAFLTIALGLAAAGAALNHGRCRRVLILVGLAMSAGCALIWWRSDWVASPRLERPTIVSFEARVEKIESRAAKGDLRLTLAPTAADLLPVVRLSLPEREAPSGLGDGARIRVRARLQPPPPMALPGSHDFARDAWFQGIGGVGRAIGPVEIIERSSGGGLDAMRDRLGRHIRSQLPGPSGGIANALATGDQAAVGEEDAEAMRRSGLAHLLSVSGLHIAAVVGAAMLLALRLLALSERLALRFNLVLVAAGVGAIAGIAYTLLTGMQVPTVRSCIAALLVLGGIALGRDAISLRLVAVGALLVLLFRPEAMAGASFQMSFAAVTAIIVLHQWASVRHWLSPREEGWPLRVVRGLVGLLLSGLVVEVALMPFALYHFHRAGLYGVAANLVAIPLTTFVIMPLEAAALLLDSVGFGGPIWVAVGWTIDALLGLARHIGSAEGSVAMLPTMPRWAFASMIGGGLWLCLWTSRIRRWGLVPFMAGALGAALAPVPSLLVTGDGQHLALVRHDGVPVLLRSRSGDFVRDLMSEASAYDGDPLPLEEQRFARCSRDACIADIVEGKSAWRLLAIRSRNRMDWAELTGACANADIVVADRWLPKGCSPRWLKLDRKALEQTGGVAIYLNEAPRVESVSSRIRAHPWAS</sequence>
<evidence type="ECO:0000256" key="4">
    <source>
        <dbReference type="ARBA" id="ARBA00022989"/>
    </source>
</evidence>
<dbReference type="PANTHER" id="PTHR30619:SF1">
    <property type="entry name" value="RECOMBINATION PROTEIN 2"/>
    <property type="match status" value="1"/>
</dbReference>
<feature type="transmembrane region" description="Helical" evidence="6">
    <location>
        <begin position="379"/>
        <end position="399"/>
    </location>
</feature>
<feature type="transmembrane region" description="Helical" evidence="6">
    <location>
        <begin position="475"/>
        <end position="494"/>
    </location>
</feature>
<evidence type="ECO:0000259" key="7">
    <source>
        <dbReference type="Pfam" id="PF03772"/>
    </source>
</evidence>
<evidence type="ECO:0000256" key="3">
    <source>
        <dbReference type="ARBA" id="ARBA00022692"/>
    </source>
</evidence>
<protein>
    <submittedName>
        <fullName evidence="9">ComEC family competence protein</fullName>
    </submittedName>
</protein>
<evidence type="ECO:0000256" key="6">
    <source>
        <dbReference type="SAM" id="Phobius"/>
    </source>
</evidence>
<organism evidence="9 10">
    <name type="scientific">Sphingomonas cremea</name>
    <dbReference type="NCBI Taxonomy" id="2904799"/>
    <lineage>
        <taxon>Bacteria</taxon>
        <taxon>Pseudomonadati</taxon>
        <taxon>Pseudomonadota</taxon>
        <taxon>Alphaproteobacteria</taxon>
        <taxon>Sphingomonadales</taxon>
        <taxon>Sphingomonadaceae</taxon>
        <taxon>Sphingomonas</taxon>
    </lineage>
</organism>
<dbReference type="InterPro" id="IPR052159">
    <property type="entry name" value="Competence_DNA_uptake"/>
</dbReference>
<reference evidence="9" key="1">
    <citation type="submission" date="2022-01" db="EMBL/GenBank/DDBJ databases">
        <authorList>
            <person name="Jo J.-H."/>
            <person name="Im W.-T."/>
        </authorList>
    </citation>
    <scope>NUCLEOTIDE SEQUENCE</scope>
    <source>
        <strain evidence="9">G124</strain>
    </source>
</reference>
<dbReference type="InterPro" id="IPR004477">
    <property type="entry name" value="ComEC_N"/>
</dbReference>
<keyword evidence="10" id="KW-1185">Reference proteome</keyword>
<dbReference type="PANTHER" id="PTHR30619">
    <property type="entry name" value="DNA INTERNALIZATION/COMPETENCE PROTEIN COMEC/REC2"/>
    <property type="match status" value="1"/>
</dbReference>
<feature type="transmembrane region" description="Helical" evidence="6">
    <location>
        <begin position="451"/>
        <end position="468"/>
    </location>
</feature>
<feature type="transmembrane region" description="Helical" evidence="6">
    <location>
        <begin position="310"/>
        <end position="329"/>
    </location>
</feature>
<keyword evidence="2" id="KW-1003">Cell membrane</keyword>
<comment type="subcellular location">
    <subcellularLocation>
        <location evidence="1">Cell membrane</location>
        <topology evidence="1">Multi-pass membrane protein</topology>
    </subcellularLocation>
</comment>
<proteinExistence type="predicted"/>
<keyword evidence="5 6" id="KW-0472">Membrane</keyword>
<evidence type="ECO:0000313" key="10">
    <source>
        <dbReference type="Proteomes" id="UP001139410"/>
    </source>
</evidence>
<dbReference type="NCBIfam" id="TIGR00360">
    <property type="entry name" value="ComEC_N-term"/>
    <property type="match status" value="1"/>
</dbReference>
<dbReference type="InterPro" id="IPR025405">
    <property type="entry name" value="DUF4131"/>
</dbReference>
<evidence type="ECO:0000313" key="9">
    <source>
        <dbReference type="EMBL" id="MCF2513960.1"/>
    </source>
</evidence>
<evidence type="ECO:0000256" key="2">
    <source>
        <dbReference type="ARBA" id="ARBA00022475"/>
    </source>
</evidence>
<keyword evidence="4 6" id="KW-1133">Transmembrane helix</keyword>
<feature type="transmembrane region" description="Helical" evidence="6">
    <location>
        <begin position="239"/>
        <end position="263"/>
    </location>
</feature>
<accession>A0A9X1QID4</accession>
<dbReference type="Pfam" id="PF03772">
    <property type="entry name" value="Competence"/>
    <property type="match status" value="1"/>
</dbReference>
<feature type="transmembrane region" description="Helical" evidence="6">
    <location>
        <begin position="25"/>
        <end position="42"/>
    </location>
</feature>
<feature type="domain" description="ComEC/Rec2-related protein" evidence="7">
    <location>
        <begin position="186"/>
        <end position="468"/>
    </location>
</feature>
<dbReference type="Proteomes" id="UP001139410">
    <property type="component" value="Unassembled WGS sequence"/>
</dbReference>
<evidence type="ECO:0000256" key="1">
    <source>
        <dbReference type="ARBA" id="ARBA00004651"/>
    </source>
</evidence>
<dbReference type="AlphaFoldDB" id="A0A9X1QID4"/>
<feature type="transmembrane region" description="Helical" evidence="6">
    <location>
        <begin position="350"/>
        <end position="373"/>
    </location>
</feature>
<feature type="transmembrane region" description="Helical" evidence="6">
    <location>
        <begin position="210"/>
        <end position="233"/>
    </location>
</feature>
<feature type="domain" description="DUF4131" evidence="8">
    <location>
        <begin position="3"/>
        <end position="145"/>
    </location>
</feature>
<evidence type="ECO:0000259" key="8">
    <source>
        <dbReference type="Pfam" id="PF13567"/>
    </source>
</evidence>
<gene>
    <name evidence="9" type="ORF">LVY65_02605</name>
</gene>
<dbReference type="RefSeq" id="WP_235066447.1">
    <property type="nucleotide sequence ID" value="NZ_JAKFGM010000001.1"/>
</dbReference>